<name>A0A0L7KV29_OPEBR</name>
<keyword evidence="2" id="KW-1133">Transmembrane helix</keyword>
<dbReference type="InterPro" id="IPR032675">
    <property type="entry name" value="LRR_dom_sf"/>
</dbReference>
<keyword evidence="2" id="KW-0472">Membrane</keyword>
<gene>
    <name evidence="3" type="ORF">OBRU01_20628</name>
</gene>
<sequence>MSQPKRNCCPSLYLFACFESRFYKFNKLDIFNRDLPETTIELSLQGADAVMFGQGAFAGIVDIRRISIKGAKLVVFRQFAAVSLNLLNLYLDVEDCDILRFEKSAFMSLKGPLSVTIQNCGTVSVEGLAFSWLLSMDVANVRELSLGAGSFSLEPTAANVGEHGPGMSVVLLDIIEHVELKNTTISEFAKSTFGSSLAKLLMVGVDIHAIRTGAFSANTYNVLSSQFALFILPRKLNFDILRILYLNPGFAIFDNVQSGAINTTVASVVILDSEFHTFMEKGFELTSWNKLQMERNSFDELPPNAIAAPGASIHELVFNDNEIETMHPGSLAFIGKAAANRKIQYSNNYYGQLCYCNVSQWLAKALGEESGEPYEAESYCTVNEFFARCFNVPEQNMLFKKFIDQVCSESPEIKCEQFKAKTEAGTIEIKNPRFPHKNFTSNALSDRDKKVIGIVIVSCLACVIVALLISLIRWMRRRGYCVNIKNFLISSNSCGSLCGRLCGCGTNMGHDNARSISQMSVNEYSERHRLNESRPQDLIQESSFQQEQTTVPTTDKFTQTLPEELTKELLDNLKEKLDNPENYVEAREAIEHLYELTKMTEEAPQIVAVTPTDVENIYELPFQATTARVGRNNKKMVSVGTKTPSLEQLLPLSPYYRQTALAHEYFEPQDLAVHLYAEIANSYRENRTLLGAIPDVIAEQAVPRGPYLRAVLQNSVTPFNSPAKSIASVMSSPLSTSTLKSNSSNSSAKMMNRPLPEKPSLGPGEGTSYKHG</sequence>
<dbReference type="Gene3D" id="3.80.10.10">
    <property type="entry name" value="Ribonuclease Inhibitor"/>
    <property type="match status" value="1"/>
</dbReference>
<reference evidence="3 4" key="1">
    <citation type="journal article" date="2015" name="Genome Biol. Evol.">
        <title>The genome of winter moth (Operophtera brumata) provides a genomic perspective on sexual dimorphism and phenology.</title>
        <authorList>
            <person name="Derks M.F."/>
            <person name="Smit S."/>
            <person name="Salis L."/>
            <person name="Schijlen E."/>
            <person name="Bossers A."/>
            <person name="Mateman C."/>
            <person name="Pijl A.S."/>
            <person name="de Ridder D."/>
            <person name="Groenen M.A."/>
            <person name="Visser M.E."/>
            <person name="Megens H.J."/>
        </authorList>
    </citation>
    <scope>NUCLEOTIDE SEQUENCE [LARGE SCALE GENOMIC DNA]</scope>
    <source>
        <strain evidence="3">WM2013NL</strain>
        <tissue evidence="3">Head and thorax</tissue>
    </source>
</reference>
<evidence type="ECO:0000256" key="2">
    <source>
        <dbReference type="SAM" id="Phobius"/>
    </source>
</evidence>
<feature type="transmembrane region" description="Helical" evidence="2">
    <location>
        <begin position="451"/>
        <end position="472"/>
    </location>
</feature>
<comment type="caution">
    <text evidence="3">The sequence shown here is derived from an EMBL/GenBank/DDBJ whole genome shotgun (WGS) entry which is preliminary data.</text>
</comment>
<dbReference type="AlphaFoldDB" id="A0A0L7KV29"/>
<accession>A0A0L7KV29</accession>
<dbReference type="SUPFAM" id="SSF52058">
    <property type="entry name" value="L domain-like"/>
    <property type="match status" value="1"/>
</dbReference>
<evidence type="ECO:0000313" key="3">
    <source>
        <dbReference type="EMBL" id="KOB66879.1"/>
    </source>
</evidence>
<dbReference type="EMBL" id="JTDY01005567">
    <property type="protein sequence ID" value="KOB66879.1"/>
    <property type="molecule type" value="Genomic_DNA"/>
</dbReference>
<evidence type="ECO:0000256" key="1">
    <source>
        <dbReference type="SAM" id="MobiDB-lite"/>
    </source>
</evidence>
<feature type="compositionally biased region" description="Low complexity" evidence="1">
    <location>
        <begin position="731"/>
        <end position="747"/>
    </location>
</feature>
<proteinExistence type="predicted"/>
<dbReference type="STRING" id="104452.A0A0L7KV29"/>
<keyword evidence="4" id="KW-1185">Reference proteome</keyword>
<feature type="region of interest" description="Disordered" evidence="1">
    <location>
        <begin position="731"/>
        <end position="772"/>
    </location>
</feature>
<protein>
    <submittedName>
        <fullName evidence="3">Uncharacterized protein</fullName>
    </submittedName>
</protein>
<organism evidence="3 4">
    <name type="scientific">Operophtera brumata</name>
    <name type="common">Winter moth</name>
    <name type="synonym">Phalaena brumata</name>
    <dbReference type="NCBI Taxonomy" id="104452"/>
    <lineage>
        <taxon>Eukaryota</taxon>
        <taxon>Metazoa</taxon>
        <taxon>Ecdysozoa</taxon>
        <taxon>Arthropoda</taxon>
        <taxon>Hexapoda</taxon>
        <taxon>Insecta</taxon>
        <taxon>Pterygota</taxon>
        <taxon>Neoptera</taxon>
        <taxon>Endopterygota</taxon>
        <taxon>Lepidoptera</taxon>
        <taxon>Glossata</taxon>
        <taxon>Ditrysia</taxon>
        <taxon>Geometroidea</taxon>
        <taxon>Geometridae</taxon>
        <taxon>Larentiinae</taxon>
        <taxon>Operophtera</taxon>
    </lineage>
</organism>
<evidence type="ECO:0000313" key="4">
    <source>
        <dbReference type="Proteomes" id="UP000037510"/>
    </source>
</evidence>
<keyword evidence="2" id="KW-0812">Transmembrane</keyword>
<dbReference type="Proteomes" id="UP000037510">
    <property type="component" value="Unassembled WGS sequence"/>
</dbReference>